<dbReference type="EMBL" id="NNRK01000026">
    <property type="protein sequence ID" value="OYR14347.1"/>
    <property type="molecule type" value="Genomic_DNA"/>
</dbReference>
<dbReference type="AlphaFoldDB" id="A0A256FHM0"/>
<proteinExistence type="predicted"/>
<comment type="caution">
    <text evidence="1">The sequence shown here is derived from an EMBL/GenBank/DDBJ whole genome shotgun (WGS) entry which is preliminary data.</text>
</comment>
<protein>
    <submittedName>
        <fullName evidence="1">Uncharacterized protein</fullName>
    </submittedName>
</protein>
<evidence type="ECO:0000313" key="2">
    <source>
        <dbReference type="Proteomes" id="UP000216345"/>
    </source>
</evidence>
<evidence type="ECO:0000313" key="1">
    <source>
        <dbReference type="EMBL" id="OYR14347.1"/>
    </source>
</evidence>
<accession>A0A256FHM0</accession>
<dbReference type="Proteomes" id="UP000216345">
    <property type="component" value="Unassembled WGS sequence"/>
</dbReference>
<gene>
    <name evidence="1" type="ORF">CEV32_0346</name>
</gene>
<reference evidence="1 2" key="1">
    <citation type="submission" date="2017-07" db="EMBL/GenBank/DDBJ databases">
        <title>Phylogenetic study on the rhizospheric bacterium Ochrobactrum sp. A44.</title>
        <authorList>
            <person name="Krzyzanowska D.M."/>
            <person name="Ossowicki A."/>
            <person name="Rajewska M."/>
            <person name="Maciag T."/>
            <person name="Kaczynski Z."/>
            <person name="Czerwicka M."/>
            <person name="Jafra S."/>
        </authorList>
    </citation>
    <scope>NUCLEOTIDE SEQUENCE [LARGE SCALE GENOMIC DNA]</scope>
    <source>
        <strain evidence="1 2">PR17</strain>
    </source>
</reference>
<name>A0A256FHM0_9HYPH</name>
<keyword evidence="2" id="KW-1185">Reference proteome</keyword>
<organism evidence="1 2">
    <name type="scientific">Brucella rhizosphaerae</name>
    <dbReference type="NCBI Taxonomy" id="571254"/>
    <lineage>
        <taxon>Bacteria</taxon>
        <taxon>Pseudomonadati</taxon>
        <taxon>Pseudomonadota</taxon>
        <taxon>Alphaproteobacteria</taxon>
        <taxon>Hyphomicrobiales</taxon>
        <taxon>Brucellaceae</taxon>
        <taxon>Brucella/Ochrobactrum group</taxon>
        <taxon>Brucella</taxon>
    </lineage>
</organism>
<sequence>MTYPDPLLPQAEELPGFQRLWPYQRPKARGKLPLSQEYDAAARMFT</sequence>